<evidence type="ECO:0000313" key="1">
    <source>
        <dbReference type="EMBL" id="CRY56927.1"/>
    </source>
</evidence>
<gene>
    <name evidence="1" type="ORF">ERS008476_03974</name>
</gene>
<evidence type="ECO:0000313" key="2">
    <source>
        <dbReference type="Proteomes" id="UP000043316"/>
    </source>
</evidence>
<protein>
    <submittedName>
        <fullName evidence="1">Uncharacterized protein</fullName>
    </submittedName>
</protein>
<dbReference type="Proteomes" id="UP000043316">
    <property type="component" value="Unassembled WGS sequence"/>
</dbReference>
<sequence length="108" mass="12043">MFTVGVPLADSDIVGEFELASGIKFACDKMGNAATKTRYIGHNLLCKFSFVILSINDDEESLSLTLFFLMRIAPAVCWIYRYYDGVSYLLKTQIKSITQCCRVNIGAP</sequence>
<accession>A0A0H5M1K7</accession>
<reference evidence="2" key="1">
    <citation type="submission" date="2015-03" db="EMBL/GenBank/DDBJ databases">
        <authorList>
            <consortium name="Pathogen Informatics"/>
        </authorList>
    </citation>
    <scope>NUCLEOTIDE SEQUENCE [LARGE SCALE GENOMIC DNA]</scope>
    <source>
        <strain evidence="2">R148</strain>
    </source>
</reference>
<dbReference type="AlphaFoldDB" id="A0A0H5M1K7"/>
<proteinExistence type="predicted"/>
<name>A0A0H5M1K7_YERIN</name>
<organism evidence="1 2">
    <name type="scientific">Yersinia intermedia</name>
    <dbReference type="NCBI Taxonomy" id="631"/>
    <lineage>
        <taxon>Bacteria</taxon>
        <taxon>Pseudomonadati</taxon>
        <taxon>Pseudomonadota</taxon>
        <taxon>Gammaproteobacteria</taxon>
        <taxon>Enterobacterales</taxon>
        <taxon>Yersiniaceae</taxon>
        <taxon>Yersinia</taxon>
    </lineage>
</organism>
<dbReference type="EMBL" id="CWJI01000019">
    <property type="protein sequence ID" value="CRY56927.1"/>
    <property type="molecule type" value="Genomic_DNA"/>
</dbReference>